<proteinExistence type="predicted"/>
<dbReference type="InterPro" id="IPR013087">
    <property type="entry name" value="Znf_C2H2_type"/>
</dbReference>
<name>A0A5E4R9J2_9NEOP</name>
<dbReference type="EMBL" id="FZQP02007033">
    <property type="protein sequence ID" value="VVD05863.1"/>
    <property type="molecule type" value="Genomic_DNA"/>
</dbReference>
<evidence type="ECO:0000313" key="3">
    <source>
        <dbReference type="Proteomes" id="UP000324832"/>
    </source>
</evidence>
<dbReference type="AlphaFoldDB" id="A0A5E4R9J2"/>
<dbReference type="PROSITE" id="PS00028">
    <property type="entry name" value="ZINC_FINGER_C2H2_1"/>
    <property type="match status" value="1"/>
</dbReference>
<dbReference type="Proteomes" id="UP000324832">
    <property type="component" value="Unassembled WGS sequence"/>
</dbReference>
<protein>
    <recommendedName>
        <fullName evidence="1">C2H2-type domain-containing protein</fullName>
    </recommendedName>
</protein>
<sequence length="215" mass="25392">MATFGITSLNGSHCSYTSSSNTRIERKIRMSELENAVNESLVYTCGRCDIFYYDYKQLLEHLYWRHGTESLWCNQCDLKRWQYAAHVCNVLPIDESLLNNYTGPIYCFCGKEEYDSLAATHPTVTFNGITINVWVLLRPLQENGIVLNVAKFIPYRKLKLNYERMRIKKIELNFQIDLLLTIILYYYLRNRLHPFDKPSVLYPMMNDLLNPCQRF</sequence>
<keyword evidence="3" id="KW-1185">Reference proteome</keyword>
<evidence type="ECO:0000313" key="2">
    <source>
        <dbReference type="EMBL" id="VVD05863.1"/>
    </source>
</evidence>
<reference evidence="2 3" key="1">
    <citation type="submission" date="2017-07" db="EMBL/GenBank/DDBJ databases">
        <authorList>
            <person name="Talla V."/>
            <person name="Backstrom N."/>
        </authorList>
    </citation>
    <scope>NUCLEOTIDE SEQUENCE [LARGE SCALE GENOMIC DNA]</scope>
</reference>
<gene>
    <name evidence="2" type="ORF">LSINAPIS_LOCUS15322</name>
</gene>
<evidence type="ECO:0000259" key="1">
    <source>
        <dbReference type="PROSITE" id="PS00028"/>
    </source>
</evidence>
<feature type="domain" description="C2H2-type" evidence="1">
    <location>
        <begin position="45"/>
        <end position="66"/>
    </location>
</feature>
<organism evidence="2 3">
    <name type="scientific">Leptidea sinapis</name>
    <dbReference type="NCBI Taxonomy" id="189913"/>
    <lineage>
        <taxon>Eukaryota</taxon>
        <taxon>Metazoa</taxon>
        <taxon>Ecdysozoa</taxon>
        <taxon>Arthropoda</taxon>
        <taxon>Hexapoda</taxon>
        <taxon>Insecta</taxon>
        <taxon>Pterygota</taxon>
        <taxon>Neoptera</taxon>
        <taxon>Endopterygota</taxon>
        <taxon>Lepidoptera</taxon>
        <taxon>Glossata</taxon>
        <taxon>Ditrysia</taxon>
        <taxon>Papilionoidea</taxon>
        <taxon>Pieridae</taxon>
        <taxon>Dismorphiinae</taxon>
        <taxon>Leptidea</taxon>
    </lineage>
</organism>
<accession>A0A5E4R9J2</accession>